<organism evidence="1 2">
    <name type="scientific">Bittarella massiliensis</name>
    <name type="common">ex Durand et al. 2017</name>
    <dbReference type="NCBI Taxonomy" id="1720313"/>
    <lineage>
        <taxon>Bacteria</taxon>
        <taxon>Bacillati</taxon>
        <taxon>Bacillota</taxon>
        <taxon>Clostridia</taxon>
        <taxon>Eubacteriales</taxon>
        <taxon>Oscillospiraceae</taxon>
        <taxon>Bittarella (ex Durand et al. 2017)</taxon>
    </lineage>
</organism>
<comment type="caution">
    <text evidence="1">The sequence shown here is derived from an EMBL/GenBank/DDBJ whole genome shotgun (WGS) entry which is preliminary data.</text>
</comment>
<accession>A0AAW5KDU0</accession>
<dbReference type="EMBL" id="JANGAB010000563">
    <property type="protein sequence ID" value="MCQ4951017.1"/>
    <property type="molecule type" value="Genomic_DNA"/>
</dbReference>
<proteinExistence type="predicted"/>
<reference evidence="1" key="1">
    <citation type="submission" date="2022-06" db="EMBL/GenBank/DDBJ databases">
        <title>Isolation of gut microbiota from human fecal samples.</title>
        <authorList>
            <person name="Pamer E.G."/>
            <person name="Barat B."/>
            <person name="Waligurski E."/>
            <person name="Medina S."/>
            <person name="Paddock L."/>
            <person name="Mostad J."/>
        </authorList>
    </citation>
    <scope>NUCLEOTIDE SEQUENCE</scope>
    <source>
        <strain evidence="1">DFI.7.96</strain>
    </source>
</reference>
<evidence type="ECO:0000313" key="1">
    <source>
        <dbReference type="EMBL" id="MCQ4951017.1"/>
    </source>
</evidence>
<evidence type="ECO:0000313" key="2">
    <source>
        <dbReference type="Proteomes" id="UP001205063"/>
    </source>
</evidence>
<protein>
    <submittedName>
        <fullName evidence="1">Uncharacterized protein</fullName>
    </submittedName>
</protein>
<feature type="non-terminal residue" evidence="1">
    <location>
        <position position="1"/>
    </location>
</feature>
<dbReference type="AlphaFoldDB" id="A0AAW5KDU0"/>
<dbReference type="Proteomes" id="UP001205063">
    <property type="component" value="Unassembled WGS sequence"/>
</dbReference>
<gene>
    <name evidence="1" type="ORF">NE646_15480</name>
</gene>
<sequence>EKTEIEEKIGMSIEGTQEPVPVTAAANREPEKALIPPDAYEQLQQMIYAGLMKGFTDDQYETNQ</sequence>
<dbReference type="RefSeq" id="WP_256137060.1">
    <property type="nucleotide sequence ID" value="NZ_JANGAB010000563.1"/>
</dbReference>
<name>A0AAW5KDU0_9FIRM</name>